<proteinExistence type="predicted"/>
<dbReference type="InterPro" id="IPR039420">
    <property type="entry name" value="WalR-like"/>
</dbReference>
<evidence type="ECO:0000313" key="6">
    <source>
        <dbReference type="EMBL" id="GFM36150.1"/>
    </source>
</evidence>
<dbReference type="InterPro" id="IPR001789">
    <property type="entry name" value="Sig_transdc_resp-reg_receiver"/>
</dbReference>
<evidence type="ECO:0000259" key="5">
    <source>
        <dbReference type="PROSITE" id="PS50110"/>
    </source>
</evidence>
<protein>
    <submittedName>
        <fullName evidence="6">DNA-binding response regulator</fullName>
    </submittedName>
</protein>
<accession>A0A7J0BR56</accession>
<dbReference type="EMBL" id="BLVP01000002">
    <property type="protein sequence ID" value="GFM36150.1"/>
    <property type="molecule type" value="Genomic_DNA"/>
</dbReference>
<dbReference type="InterPro" id="IPR058245">
    <property type="entry name" value="NreC/VraR/RcsB-like_REC"/>
</dbReference>
<evidence type="ECO:0000259" key="4">
    <source>
        <dbReference type="PROSITE" id="PS50043"/>
    </source>
</evidence>
<dbReference type="SMART" id="SM00421">
    <property type="entry name" value="HTH_LUXR"/>
    <property type="match status" value="1"/>
</dbReference>
<reference evidence="6 7" key="1">
    <citation type="submission" date="2020-05" db="EMBL/GenBank/DDBJ databases">
        <title>Draft genome sequence of Desulfovibrio psychrotolerans JS1T.</title>
        <authorList>
            <person name="Ueno A."/>
            <person name="Tamazawa S."/>
            <person name="Tamamura S."/>
            <person name="Murakami T."/>
            <person name="Kiyama T."/>
            <person name="Inomata H."/>
            <person name="Amano Y."/>
            <person name="Miyakawa K."/>
            <person name="Tamaki H."/>
            <person name="Naganuma T."/>
            <person name="Kaneko K."/>
        </authorList>
    </citation>
    <scope>NUCLEOTIDE SEQUENCE [LARGE SCALE GENOMIC DNA]</scope>
    <source>
        <strain evidence="6 7">JS1</strain>
    </source>
</reference>
<evidence type="ECO:0000256" key="3">
    <source>
        <dbReference type="PROSITE-ProRule" id="PRU00169"/>
    </source>
</evidence>
<name>A0A7J0BR56_9BACT</name>
<dbReference type="RefSeq" id="WP_174408828.1">
    <property type="nucleotide sequence ID" value="NZ_BLVP01000002.1"/>
</dbReference>
<sequence length="217" mass="23531">MSISILIAEDLEIVREGLRALLSAQQGYSVIGEAADGLQAVQLTESLKPDVVLMDLHMPNMDGPDAIRRIKKTLPKTRIIALTADSKDRMFFKSLNAGVDGYILKRANCEDLVKAISTVLGGKSYISPDISSHLVEQYRKGGGIPQEGPLESLTEREQQVLKFIAEGRGNKSIAQILCISHKTVEKHKANLKKKLAATSTADLVAVALDNGLMDTPP</sequence>
<dbReference type="PRINTS" id="PR00038">
    <property type="entry name" value="HTHLUXR"/>
</dbReference>
<dbReference type="CDD" id="cd06170">
    <property type="entry name" value="LuxR_C_like"/>
    <property type="match status" value="1"/>
</dbReference>
<dbReference type="InterPro" id="IPR011006">
    <property type="entry name" value="CheY-like_superfamily"/>
</dbReference>
<organism evidence="6 7">
    <name type="scientific">Desulfovibrio psychrotolerans</name>
    <dbReference type="NCBI Taxonomy" id="415242"/>
    <lineage>
        <taxon>Bacteria</taxon>
        <taxon>Pseudomonadati</taxon>
        <taxon>Thermodesulfobacteriota</taxon>
        <taxon>Desulfovibrionia</taxon>
        <taxon>Desulfovibrionales</taxon>
        <taxon>Desulfovibrionaceae</taxon>
        <taxon>Desulfovibrio</taxon>
    </lineage>
</organism>
<dbReference type="CDD" id="cd17535">
    <property type="entry name" value="REC_NarL-like"/>
    <property type="match status" value="1"/>
</dbReference>
<dbReference type="PANTHER" id="PTHR43214:SF43">
    <property type="entry name" value="TWO-COMPONENT RESPONSE REGULATOR"/>
    <property type="match status" value="1"/>
</dbReference>
<dbReference type="SUPFAM" id="SSF46894">
    <property type="entry name" value="C-terminal effector domain of the bipartite response regulators"/>
    <property type="match status" value="1"/>
</dbReference>
<evidence type="ECO:0000256" key="1">
    <source>
        <dbReference type="ARBA" id="ARBA00022553"/>
    </source>
</evidence>
<dbReference type="GO" id="GO:0006355">
    <property type="term" value="P:regulation of DNA-templated transcription"/>
    <property type="evidence" value="ECO:0007669"/>
    <property type="project" value="InterPro"/>
</dbReference>
<evidence type="ECO:0000313" key="7">
    <source>
        <dbReference type="Proteomes" id="UP000503820"/>
    </source>
</evidence>
<dbReference type="Proteomes" id="UP000503820">
    <property type="component" value="Unassembled WGS sequence"/>
</dbReference>
<dbReference type="PROSITE" id="PS50043">
    <property type="entry name" value="HTH_LUXR_2"/>
    <property type="match status" value="1"/>
</dbReference>
<feature type="modified residue" description="4-aspartylphosphate" evidence="3">
    <location>
        <position position="55"/>
    </location>
</feature>
<dbReference type="AlphaFoldDB" id="A0A7J0BR56"/>
<dbReference type="Pfam" id="PF00072">
    <property type="entry name" value="Response_reg"/>
    <property type="match status" value="1"/>
</dbReference>
<keyword evidence="2 6" id="KW-0238">DNA-binding</keyword>
<dbReference type="Gene3D" id="3.40.50.2300">
    <property type="match status" value="1"/>
</dbReference>
<dbReference type="Pfam" id="PF00196">
    <property type="entry name" value="GerE"/>
    <property type="match status" value="1"/>
</dbReference>
<feature type="domain" description="Response regulatory" evidence="5">
    <location>
        <begin position="4"/>
        <end position="120"/>
    </location>
</feature>
<dbReference type="PROSITE" id="PS50110">
    <property type="entry name" value="RESPONSE_REGULATORY"/>
    <property type="match status" value="1"/>
</dbReference>
<dbReference type="PROSITE" id="PS00622">
    <property type="entry name" value="HTH_LUXR_1"/>
    <property type="match status" value="1"/>
</dbReference>
<dbReference type="GO" id="GO:0000160">
    <property type="term" value="P:phosphorelay signal transduction system"/>
    <property type="evidence" value="ECO:0007669"/>
    <property type="project" value="InterPro"/>
</dbReference>
<keyword evidence="1 3" id="KW-0597">Phosphoprotein</keyword>
<dbReference type="SMART" id="SM00448">
    <property type="entry name" value="REC"/>
    <property type="match status" value="1"/>
</dbReference>
<dbReference type="InterPro" id="IPR016032">
    <property type="entry name" value="Sig_transdc_resp-reg_C-effctor"/>
</dbReference>
<comment type="caution">
    <text evidence="6">The sequence shown here is derived from an EMBL/GenBank/DDBJ whole genome shotgun (WGS) entry which is preliminary data.</text>
</comment>
<feature type="domain" description="HTH luxR-type" evidence="4">
    <location>
        <begin position="146"/>
        <end position="211"/>
    </location>
</feature>
<evidence type="ECO:0000256" key="2">
    <source>
        <dbReference type="ARBA" id="ARBA00023125"/>
    </source>
</evidence>
<dbReference type="GO" id="GO:0003677">
    <property type="term" value="F:DNA binding"/>
    <property type="evidence" value="ECO:0007669"/>
    <property type="project" value="UniProtKB-KW"/>
</dbReference>
<dbReference type="PANTHER" id="PTHR43214">
    <property type="entry name" value="TWO-COMPONENT RESPONSE REGULATOR"/>
    <property type="match status" value="1"/>
</dbReference>
<dbReference type="InterPro" id="IPR000792">
    <property type="entry name" value="Tscrpt_reg_LuxR_C"/>
</dbReference>
<gene>
    <name evidence="6" type="ORF">DSM19430T_08340</name>
</gene>
<dbReference type="SUPFAM" id="SSF52172">
    <property type="entry name" value="CheY-like"/>
    <property type="match status" value="1"/>
</dbReference>
<keyword evidence="7" id="KW-1185">Reference proteome</keyword>